<dbReference type="AlphaFoldDB" id="A0A2N7X157"/>
<sequence length="250" mass="27048">MNGEPIDPNFIDDERLMLRARGIAKTFVLHTQGGQAIPALHGVDLDVSRGECVALVGPSGAGKSTLLRCLYGNYLASAGSIELRDVASDRGSVTLTGANPHDVMRVRRDVIGYVSQFLRVIPRVTTLDLVSEPLVARGVEADAARRRAGDWLARLNIPERLWHLAPATFSGGEQQRVNIARGLIAEQPVLLLDEPTASLDEANRNVVASVIIEARERGAAIVGIFHDEPTRERVATRRLELEPVAMAAAV</sequence>
<organism evidence="7 8">
    <name type="scientific">Trinickia symbiotica</name>
    <dbReference type="NCBI Taxonomy" id="863227"/>
    <lineage>
        <taxon>Bacteria</taxon>
        <taxon>Pseudomonadati</taxon>
        <taxon>Pseudomonadota</taxon>
        <taxon>Betaproteobacteria</taxon>
        <taxon>Burkholderiales</taxon>
        <taxon>Burkholderiaceae</taxon>
        <taxon>Trinickia</taxon>
    </lineage>
</organism>
<reference evidence="7 8" key="1">
    <citation type="submission" date="2018-01" db="EMBL/GenBank/DDBJ databases">
        <title>Whole genome analyses suggest that Burkholderia sensu lato contains two further novel genera in the rhizoxinica-symbiotica group Mycetohabitans gen. nov., and Trinickia gen. nov.: implications for the evolution of diazotrophy and nodulation in the Burkholderiaceae.</title>
        <authorList>
            <person name="Estrada-de los Santos P."/>
            <person name="Palmer M."/>
            <person name="Chavez-Ramirez B."/>
            <person name="Beukes C."/>
            <person name="Steenkamp E.T."/>
            <person name="Hirsch A.M."/>
            <person name="Manyaka P."/>
            <person name="Maluk M."/>
            <person name="Lafos M."/>
            <person name="Crook M."/>
            <person name="Gross E."/>
            <person name="Simon M.F."/>
            <person name="Bueno dos Reis Junior F."/>
            <person name="Poole P.S."/>
            <person name="Venter S.N."/>
            <person name="James E.K."/>
        </authorList>
    </citation>
    <scope>NUCLEOTIDE SEQUENCE [LARGE SCALE GENOMIC DNA]</scope>
    <source>
        <strain evidence="7 8">JPY 581</strain>
    </source>
</reference>
<feature type="domain" description="ABC transporter" evidence="6">
    <location>
        <begin position="18"/>
        <end position="250"/>
    </location>
</feature>
<dbReference type="OrthoDB" id="4814201at2"/>
<keyword evidence="3" id="KW-0472">Membrane</keyword>
<gene>
    <name evidence="7" type="primary">phnL</name>
    <name evidence="7" type="ORF">C0Z20_18475</name>
</gene>
<dbReference type="NCBIfam" id="TIGR02324">
    <property type="entry name" value="CP_lyasePhnL"/>
    <property type="match status" value="1"/>
</dbReference>
<dbReference type="InterPro" id="IPR017871">
    <property type="entry name" value="ABC_transporter-like_CS"/>
</dbReference>
<protein>
    <submittedName>
        <fullName evidence="7">Phosphonate C-P lyase system protein PhnL</fullName>
    </submittedName>
</protein>
<dbReference type="GO" id="GO:0005524">
    <property type="term" value="F:ATP binding"/>
    <property type="evidence" value="ECO:0007669"/>
    <property type="project" value="UniProtKB-KW"/>
</dbReference>
<evidence type="ECO:0000256" key="2">
    <source>
        <dbReference type="ARBA" id="ARBA00022475"/>
    </source>
</evidence>
<dbReference type="EMBL" id="PNYC01000011">
    <property type="protein sequence ID" value="PMS35469.1"/>
    <property type="molecule type" value="Genomic_DNA"/>
</dbReference>
<evidence type="ECO:0000256" key="5">
    <source>
        <dbReference type="ARBA" id="ARBA00022840"/>
    </source>
</evidence>
<proteinExistence type="inferred from homology"/>
<dbReference type="SMART" id="SM00382">
    <property type="entry name" value="AAA"/>
    <property type="match status" value="1"/>
</dbReference>
<evidence type="ECO:0000313" key="8">
    <source>
        <dbReference type="Proteomes" id="UP000235777"/>
    </source>
</evidence>
<keyword evidence="5" id="KW-0067">ATP-binding</keyword>
<evidence type="ECO:0000313" key="7">
    <source>
        <dbReference type="EMBL" id="PMS35469.1"/>
    </source>
</evidence>
<accession>A0A2N7X157</accession>
<keyword evidence="7" id="KW-0456">Lyase</keyword>
<name>A0A2N7X157_9BURK</name>
<dbReference type="Proteomes" id="UP000235777">
    <property type="component" value="Unassembled WGS sequence"/>
</dbReference>
<keyword evidence="3" id="KW-0997">Cell inner membrane</keyword>
<keyword evidence="2" id="KW-1003">Cell membrane</keyword>
<dbReference type="SUPFAM" id="SSF52540">
    <property type="entry name" value="P-loop containing nucleoside triphosphate hydrolases"/>
    <property type="match status" value="1"/>
</dbReference>
<evidence type="ECO:0000256" key="1">
    <source>
        <dbReference type="ARBA" id="ARBA00005417"/>
    </source>
</evidence>
<dbReference type="Pfam" id="PF00005">
    <property type="entry name" value="ABC_tran"/>
    <property type="match status" value="1"/>
</dbReference>
<dbReference type="RefSeq" id="WP_018442554.1">
    <property type="nucleotide sequence ID" value="NZ_KB890187.1"/>
</dbReference>
<dbReference type="STRING" id="863227.GCA_000373005_03954"/>
<dbReference type="InterPro" id="IPR003593">
    <property type="entry name" value="AAA+_ATPase"/>
</dbReference>
<dbReference type="PROSITE" id="PS50893">
    <property type="entry name" value="ABC_TRANSPORTER_2"/>
    <property type="match status" value="1"/>
</dbReference>
<dbReference type="InterPro" id="IPR027417">
    <property type="entry name" value="P-loop_NTPase"/>
</dbReference>
<comment type="caution">
    <text evidence="7">The sequence shown here is derived from an EMBL/GenBank/DDBJ whole genome shotgun (WGS) entry which is preliminary data.</text>
</comment>
<dbReference type="GO" id="GO:0016829">
    <property type="term" value="F:lyase activity"/>
    <property type="evidence" value="ECO:0007669"/>
    <property type="project" value="UniProtKB-KW"/>
</dbReference>
<keyword evidence="8" id="KW-1185">Reference proteome</keyword>
<keyword evidence="4" id="KW-0547">Nucleotide-binding</keyword>
<dbReference type="PANTHER" id="PTHR42798">
    <property type="entry name" value="LIPOPROTEIN-RELEASING SYSTEM ATP-BINDING PROTEIN LOLD"/>
    <property type="match status" value="1"/>
</dbReference>
<evidence type="ECO:0000256" key="3">
    <source>
        <dbReference type="ARBA" id="ARBA00022519"/>
    </source>
</evidence>
<dbReference type="InterPro" id="IPR003439">
    <property type="entry name" value="ABC_transporter-like_ATP-bd"/>
</dbReference>
<dbReference type="InterPro" id="IPR012701">
    <property type="entry name" value="CP_lyase_PhnL"/>
</dbReference>
<comment type="similarity">
    <text evidence="1">Belongs to the ABC transporter superfamily.</text>
</comment>
<evidence type="ECO:0000256" key="4">
    <source>
        <dbReference type="ARBA" id="ARBA00022741"/>
    </source>
</evidence>
<dbReference type="PROSITE" id="PS00211">
    <property type="entry name" value="ABC_TRANSPORTER_1"/>
    <property type="match status" value="1"/>
</dbReference>
<dbReference type="GO" id="GO:0016887">
    <property type="term" value="F:ATP hydrolysis activity"/>
    <property type="evidence" value="ECO:0007669"/>
    <property type="project" value="InterPro"/>
</dbReference>
<evidence type="ECO:0000259" key="6">
    <source>
        <dbReference type="PROSITE" id="PS50893"/>
    </source>
</evidence>
<dbReference type="PANTHER" id="PTHR42798:SF7">
    <property type="entry name" value="ALPHA-D-RIBOSE 1-METHYLPHOSPHONATE 5-TRIPHOSPHATE SYNTHASE SUBUNIT PHNL"/>
    <property type="match status" value="1"/>
</dbReference>
<dbReference type="Gene3D" id="3.40.50.300">
    <property type="entry name" value="P-loop containing nucleotide triphosphate hydrolases"/>
    <property type="match status" value="1"/>
</dbReference>